<dbReference type="InterPro" id="IPR040442">
    <property type="entry name" value="Pyrv_kinase-like_dom_sf"/>
</dbReference>
<dbReference type="RefSeq" id="WP_103586560.1">
    <property type="nucleotide sequence ID" value="NZ_CP192781.1"/>
</dbReference>
<dbReference type="PANTHER" id="PTHR42905:SF16">
    <property type="entry name" value="CARBOXYPHOSPHONOENOLPYRUVATE PHOSPHONOMUTASE-LIKE PROTEIN (AFU_ORTHOLOGUE AFUA_5G07230)"/>
    <property type="match status" value="1"/>
</dbReference>
<keyword evidence="1" id="KW-0456">Lyase</keyword>
<dbReference type="SUPFAM" id="SSF51621">
    <property type="entry name" value="Phosphoenolpyruvate/pyruvate domain"/>
    <property type="match status" value="1"/>
</dbReference>
<dbReference type="InterPro" id="IPR015813">
    <property type="entry name" value="Pyrv/PenolPyrv_kinase-like_dom"/>
</dbReference>
<name>A0AAW9F9R4_9HYPH</name>
<dbReference type="EMBL" id="JAVRAF010000001">
    <property type="protein sequence ID" value="MDX8301956.1"/>
    <property type="molecule type" value="Genomic_DNA"/>
</dbReference>
<reference evidence="1" key="1">
    <citation type="journal article" date="2023" name="Phytobiomes J">
        <title>Deciphering the key players within the bacterial microbiota associated with aerial crown gall tumors on rhododendron: Insights into the gallobiome.</title>
        <authorList>
            <person name="Kuzmanovic N."/>
            <person name="Nesme J."/>
            <person name="Wolf J."/>
            <person name="Neumann-Schaal M."/>
            <person name="Petersen J."/>
            <person name="Fernandez-Gnecco G."/>
            <person name="Sproeer C."/>
            <person name="Bunk B."/>
            <person name="Overmann J."/>
            <person name="Sorensen S.J."/>
            <person name="Idczak E."/>
            <person name="Smalla K."/>
        </authorList>
    </citation>
    <scope>NUCLEOTIDE SEQUENCE</scope>
    <source>
        <strain evidence="1">Rho-11.1</strain>
    </source>
</reference>
<dbReference type="CDD" id="cd00377">
    <property type="entry name" value="ICL_PEPM"/>
    <property type="match status" value="1"/>
</dbReference>
<dbReference type="Pfam" id="PF13714">
    <property type="entry name" value="PEP_mutase"/>
    <property type="match status" value="1"/>
</dbReference>
<sequence>MSQADKAQAFTQLHRVGDPLFLYNVWDAGGARAIEDAGAEAIATGSMAMAIAHGYEDGQKIPFELVVTIVARICKAVALPVTVDFEGGYAEDLEGLAANVSILLNAGAIGINFEDQILDGQGLHTIEKQRDRIATIRHVAKGANIPLFVNARTDLFLQQNDKGKHKTLVADAIERGKAYAHAGASGFFIPGLTDLPAIKEICGAVELPVNVMRTGTTPTKSELASTGISRLSCGPGPYFDFVDRTKAAFKLHDK</sequence>
<organism evidence="1">
    <name type="scientific">Agrobacterium rosae</name>
    <dbReference type="NCBI Taxonomy" id="1972867"/>
    <lineage>
        <taxon>Bacteria</taxon>
        <taxon>Pseudomonadati</taxon>
        <taxon>Pseudomonadota</taxon>
        <taxon>Alphaproteobacteria</taxon>
        <taxon>Hyphomicrobiales</taxon>
        <taxon>Rhizobiaceae</taxon>
        <taxon>Rhizobium/Agrobacterium group</taxon>
        <taxon>Agrobacterium</taxon>
    </lineage>
</organism>
<gene>
    <name evidence="1" type="ORF">RMR22_06850</name>
</gene>
<comment type="caution">
    <text evidence="1">The sequence shown here is derived from an EMBL/GenBank/DDBJ whole genome shotgun (WGS) entry which is preliminary data.</text>
</comment>
<dbReference type="AlphaFoldDB" id="A0AAW9F9R4"/>
<dbReference type="PANTHER" id="PTHR42905">
    <property type="entry name" value="PHOSPHOENOLPYRUVATE CARBOXYLASE"/>
    <property type="match status" value="1"/>
</dbReference>
<dbReference type="InterPro" id="IPR039556">
    <property type="entry name" value="ICL/PEPM"/>
</dbReference>
<accession>A0AAW9F9R4</accession>
<protein>
    <submittedName>
        <fullName evidence="1">Isocitrate lyase/phosphoenolpyruvate mutase family protein</fullName>
    </submittedName>
</protein>
<evidence type="ECO:0000313" key="1">
    <source>
        <dbReference type="EMBL" id="MDX8301956.1"/>
    </source>
</evidence>
<dbReference type="GO" id="GO:0016829">
    <property type="term" value="F:lyase activity"/>
    <property type="evidence" value="ECO:0007669"/>
    <property type="project" value="UniProtKB-KW"/>
</dbReference>
<dbReference type="Gene3D" id="3.20.20.60">
    <property type="entry name" value="Phosphoenolpyruvate-binding domains"/>
    <property type="match status" value="1"/>
</dbReference>
<proteinExistence type="predicted"/>